<dbReference type="Proteomes" id="UP001144978">
    <property type="component" value="Unassembled WGS sequence"/>
</dbReference>
<name>A0ACC1PW42_9APHY</name>
<protein>
    <submittedName>
        <fullName evidence="1">Uncharacterized protein</fullName>
    </submittedName>
</protein>
<evidence type="ECO:0000313" key="2">
    <source>
        <dbReference type="Proteomes" id="UP001144978"/>
    </source>
</evidence>
<comment type="caution">
    <text evidence="1">The sequence shown here is derived from an EMBL/GenBank/DDBJ whole genome shotgun (WGS) entry which is preliminary data.</text>
</comment>
<accession>A0ACC1PW42</accession>
<evidence type="ECO:0000313" key="1">
    <source>
        <dbReference type="EMBL" id="KAJ3003039.1"/>
    </source>
</evidence>
<organism evidence="1 2">
    <name type="scientific">Trametes sanguinea</name>
    <dbReference type="NCBI Taxonomy" id="158606"/>
    <lineage>
        <taxon>Eukaryota</taxon>
        <taxon>Fungi</taxon>
        <taxon>Dikarya</taxon>
        <taxon>Basidiomycota</taxon>
        <taxon>Agaricomycotina</taxon>
        <taxon>Agaricomycetes</taxon>
        <taxon>Polyporales</taxon>
        <taxon>Polyporaceae</taxon>
        <taxon>Trametes</taxon>
    </lineage>
</organism>
<keyword evidence="2" id="KW-1185">Reference proteome</keyword>
<reference evidence="1" key="1">
    <citation type="submission" date="2022-08" db="EMBL/GenBank/DDBJ databases">
        <title>Genome Sequence of Pycnoporus sanguineus.</title>
        <authorList>
            <person name="Buettner E."/>
        </authorList>
    </citation>
    <scope>NUCLEOTIDE SEQUENCE</scope>
    <source>
        <strain evidence="1">CG-C14</strain>
    </source>
</reference>
<sequence length="877" mass="93366">MPPLPSALDEETTNLITLLERRQKDIADFQIPRLRQCTGPLSLQQQYAAELRDDLDAFARQVEMLDVAVDDQRTERARRELRQVAEEFKSTLTRLRKEMRAAALASKRAIDAQQLSSYSRGAMRRRHGIPDDDHRPFNVAYAAALHARKKREGRGAGGERRAPQAIPIDDEVPRTIGATNGHVPIPSYAGVPSGYDDEHSGFPAPVANAAVPSVSQHSSSSQASAVRPLGLASAGNGGARPRHSMTTRTLHGKHALDDDVDDGQETLAKKSRLEEEELPDGNEEPEWEANGMDVDPQSGHLKRGSKRVASIDDDEGLDSSRMGRRDKRARKVSLDKSAMAQDYEMEDDEQEEELDGSPSIARGKKRDRAEAGSTFGGEDAVIDDDENHYGTLERPKRESTRKKRGKRSEEEVLPVSNDPLCKGRPIGEEWESNGVRFKVGPNGQRLRQELVKKSRSRFPMPSDSQHPDRRANVDVYVETWLTEEEYQAAKERHELAWQDTPPSPEPQVNGDVLDSPSKAGKNLLWSSTMSSRESPAKRGALRQSIGPGANLRLSILAPAPVSSSRRISSVYQAPASPASDSPKLQKTKSYSKWEKQDLEAAAMSKIREKQQLQQQAKTTPAPAATPISTSGLFSATTATAASPKPAEKAPQPAASTFSFAPSSGNGTTNKPADDPSKQSMPSSTSATAPSGQTKPAAPLFPFPSSNATGSTSSSAASAASTSVPAQPAKTDPQPATSVPNFFAKPAAPASTPAPASSTTIPNFFAKPAGQPASTTPSSGATSATGTQASTAPKTTFSFAPTLAPSQPQANGAPAANGAAKPEETKQVPGGSLLSRLGMGPPPAAQGPSASTFSFGKPASSTPAAATGTTTETLWSAV</sequence>
<proteinExistence type="predicted"/>
<dbReference type="EMBL" id="JANSHE010001366">
    <property type="protein sequence ID" value="KAJ3003039.1"/>
    <property type="molecule type" value="Genomic_DNA"/>
</dbReference>
<gene>
    <name evidence="1" type="ORF">NUW54_g5514</name>
</gene>